<proteinExistence type="predicted"/>
<evidence type="ECO:0000256" key="1">
    <source>
        <dbReference type="SAM" id="MobiDB-lite"/>
    </source>
</evidence>
<dbReference type="EMBL" id="LBXO01000030">
    <property type="protein sequence ID" value="KKR32537.1"/>
    <property type="molecule type" value="Genomic_DNA"/>
</dbReference>
<feature type="region of interest" description="Disordered" evidence="1">
    <location>
        <begin position="72"/>
        <end position="94"/>
    </location>
</feature>
<dbReference type="PATRIC" id="fig|1618642.3.peg.600"/>
<comment type="caution">
    <text evidence="2">The sequence shown here is derived from an EMBL/GenBank/DDBJ whole genome shotgun (WGS) entry which is preliminary data.</text>
</comment>
<organism evidence="2 3">
    <name type="scientific">Candidatus Falkowbacteria bacterium GW2011_GWF2_39_8</name>
    <dbReference type="NCBI Taxonomy" id="1618642"/>
    <lineage>
        <taxon>Bacteria</taxon>
        <taxon>Candidatus Falkowiibacteriota</taxon>
    </lineage>
</organism>
<feature type="compositionally biased region" description="Basic and acidic residues" evidence="1">
    <location>
        <begin position="72"/>
        <end position="84"/>
    </location>
</feature>
<name>A0A0G0T3X5_9BACT</name>
<dbReference type="Proteomes" id="UP000034137">
    <property type="component" value="Unassembled WGS sequence"/>
</dbReference>
<dbReference type="AlphaFoldDB" id="A0A0G0T3X5"/>
<sequence>MSEKPTEIFDRILAEDGPEMAEDHLNTIKNNRELHPKLDDHWIDHQERKIFQRYHGEGRWKDAKRIVEGSIKESSKPGRMDRLKNLSGMNYEDI</sequence>
<reference evidence="2 3" key="1">
    <citation type="journal article" date="2015" name="Nature">
        <title>rRNA introns, odd ribosomes, and small enigmatic genomes across a large radiation of phyla.</title>
        <authorList>
            <person name="Brown C.T."/>
            <person name="Hug L.A."/>
            <person name="Thomas B.C."/>
            <person name="Sharon I."/>
            <person name="Castelle C.J."/>
            <person name="Singh A."/>
            <person name="Wilkins M.J."/>
            <person name="Williams K.H."/>
            <person name="Banfield J.F."/>
        </authorList>
    </citation>
    <scope>NUCLEOTIDE SEQUENCE [LARGE SCALE GENOMIC DNA]</scope>
</reference>
<evidence type="ECO:0000313" key="3">
    <source>
        <dbReference type="Proteomes" id="UP000034137"/>
    </source>
</evidence>
<gene>
    <name evidence="2" type="ORF">UT64_C0030G0001</name>
</gene>
<protein>
    <submittedName>
        <fullName evidence="2">Uncharacterized protein</fullName>
    </submittedName>
</protein>
<accession>A0A0G0T3X5</accession>
<evidence type="ECO:0000313" key="2">
    <source>
        <dbReference type="EMBL" id="KKR32537.1"/>
    </source>
</evidence>